<evidence type="ECO:0000313" key="3">
    <source>
        <dbReference type="Proteomes" id="UP001500238"/>
    </source>
</evidence>
<name>A0ABP3T5U0_9SPHN</name>
<keyword evidence="3" id="KW-1185">Reference proteome</keyword>
<feature type="transmembrane region" description="Helical" evidence="1">
    <location>
        <begin position="59"/>
        <end position="92"/>
    </location>
</feature>
<gene>
    <name evidence="2" type="ORF">GCM10009102_34520</name>
</gene>
<keyword evidence="1" id="KW-1133">Transmembrane helix</keyword>
<keyword evidence="1" id="KW-0472">Membrane</keyword>
<protein>
    <submittedName>
        <fullName evidence="2">Uncharacterized protein</fullName>
    </submittedName>
</protein>
<comment type="caution">
    <text evidence="2">The sequence shown here is derived from an EMBL/GenBank/DDBJ whole genome shotgun (WGS) entry which is preliminary data.</text>
</comment>
<dbReference type="Proteomes" id="UP001500238">
    <property type="component" value="Unassembled WGS sequence"/>
</dbReference>
<feature type="transmembrane region" description="Helical" evidence="1">
    <location>
        <begin position="21"/>
        <end position="39"/>
    </location>
</feature>
<dbReference type="EMBL" id="BAAAES010000025">
    <property type="protein sequence ID" value="GAA0679007.1"/>
    <property type="molecule type" value="Genomic_DNA"/>
</dbReference>
<proteinExistence type="predicted"/>
<evidence type="ECO:0000256" key="1">
    <source>
        <dbReference type="SAM" id="Phobius"/>
    </source>
</evidence>
<organism evidence="2 3">
    <name type="scientific">Sphingomonas insulae</name>
    <dbReference type="NCBI Taxonomy" id="424800"/>
    <lineage>
        <taxon>Bacteria</taxon>
        <taxon>Pseudomonadati</taxon>
        <taxon>Pseudomonadota</taxon>
        <taxon>Alphaproteobacteria</taxon>
        <taxon>Sphingomonadales</taxon>
        <taxon>Sphingomonadaceae</taxon>
        <taxon>Sphingomonas</taxon>
    </lineage>
</organism>
<keyword evidence="1" id="KW-0812">Transmembrane</keyword>
<evidence type="ECO:0000313" key="2">
    <source>
        <dbReference type="EMBL" id="GAA0679007.1"/>
    </source>
</evidence>
<reference evidence="3" key="1">
    <citation type="journal article" date="2019" name="Int. J. Syst. Evol. Microbiol.">
        <title>The Global Catalogue of Microorganisms (GCM) 10K type strain sequencing project: providing services to taxonomists for standard genome sequencing and annotation.</title>
        <authorList>
            <consortium name="The Broad Institute Genomics Platform"/>
            <consortium name="The Broad Institute Genome Sequencing Center for Infectious Disease"/>
            <person name="Wu L."/>
            <person name="Ma J."/>
        </authorList>
    </citation>
    <scope>NUCLEOTIDE SEQUENCE [LARGE SCALE GENOMIC DNA]</scope>
    <source>
        <strain evidence="3">JCM 14603</strain>
    </source>
</reference>
<accession>A0ABP3T5U0</accession>
<dbReference type="RefSeq" id="WP_163956297.1">
    <property type="nucleotide sequence ID" value="NZ_BAAAES010000025.1"/>
</dbReference>
<sequence length="205" mass="21443">MSSTPPPSTAGRDLALKVLDSALVIATALAALYFAGWTYRQAYYGRFAIDPTNLGSSNIAVAVEGIGAILTTTGAWLMAILPLLIGAALILLAGRAIDRARGTRPPFFDPLAVFMARIGISTIGVLLIMAAGQVAGTSRAKDRLANVKNDQVWTYHVGTQTIAGVTLAQGGDTTWLLTKAGVRPVKTADIRLIDGPLFTRVAHGG</sequence>
<feature type="transmembrane region" description="Helical" evidence="1">
    <location>
        <begin position="112"/>
        <end position="132"/>
    </location>
</feature>